<keyword evidence="6 9" id="KW-1133">Transmembrane helix</keyword>
<keyword evidence="8" id="KW-0997">Cell inner membrane</keyword>
<proteinExistence type="inferred from homology"/>
<keyword evidence="7 8" id="KW-0472">Membrane</keyword>
<evidence type="ECO:0000256" key="5">
    <source>
        <dbReference type="ARBA" id="ARBA00022960"/>
    </source>
</evidence>
<evidence type="ECO:0000256" key="7">
    <source>
        <dbReference type="ARBA" id="ARBA00023136"/>
    </source>
</evidence>
<dbReference type="GO" id="GO:0005886">
    <property type="term" value="C:plasma membrane"/>
    <property type="evidence" value="ECO:0007669"/>
    <property type="project" value="UniProtKB-SubCell"/>
</dbReference>
<evidence type="ECO:0000256" key="6">
    <source>
        <dbReference type="ARBA" id="ARBA00022989"/>
    </source>
</evidence>
<evidence type="ECO:0000256" key="8">
    <source>
        <dbReference type="PIRNR" id="PIRNR018472"/>
    </source>
</evidence>
<dbReference type="Pfam" id="PF04093">
    <property type="entry name" value="MreD"/>
    <property type="match status" value="1"/>
</dbReference>
<keyword evidence="5 8" id="KW-0133">Cell shape</keyword>
<dbReference type="PANTHER" id="PTHR37484:SF1">
    <property type="entry name" value="ROD SHAPE-DETERMINING PROTEIN MRED"/>
    <property type="match status" value="1"/>
</dbReference>
<dbReference type="GO" id="GO:0008360">
    <property type="term" value="P:regulation of cell shape"/>
    <property type="evidence" value="ECO:0007669"/>
    <property type="project" value="UniProtKB-UniRule"/>
</dbReference>
<dbReference type="PIRSF" id="PIRSF018472">
    <property type="entry name" value="MreD_proteobac"/>
    <property type="match status" value="1"/>
</dbReference>
<dbReference type="InterPro" id="IPR026034">
    <property type="entry name" value="MreD_proteobac"/>
</dbReference>
<sequence length="162" mass="18525">MTLTPHRGGLIILISFALAFMLTLLPLPDWARDYRPQWYTLVLIYWTMATPQRVGVGVGWATGIVADVLTGTLLGQHALALSLIAFITHKMHQRIRLFPIWQQALTVLLLLLIEKLLALWVMGVISQPVPSLSFWAPPFVGMLLWPWVYVILRDLRRRFQVS</sequence>
<dbReference type="InterPro" id="IPR007227">
    <property type="entry name" value="Cell_shape_determining_MreD"/>
</dbReference>
<comment type="function">
    <text evidence="8">Involved in formation of the rod shape of the cell. May also contribute to regulation of formation of penicillin-binding proteins.</text>
</comment>
<organism evidence="10">
    <name type="scientific">Sedimenticola thiotaurini</name>
    <dbReference type="NCBI Taxonomy" id="1543721"/>
    <lineage>
        <taxon>Bacteria</taxon>
        <taxon>Pseudomonadati</taxon>
        <taxon>Pseudomonadota</taxon>
        <taxon>Gammaproteobacteria</taxon>
        <taxon>Chromatiales</taxon>
        <taxon>Sedimenticolaceae</taxon>
        <taxon>Sedimenticola</taxon>
    </lineage>
</organism>
<comment type="subcellular location">
    <subcellularLocation>
        <location evidence="8">Cell inner membrane</location>
    </subcellularLocation>
    <subcellularLocation>
        <location evidence="1">Cell membrane</location>
        <topology evidence="1">Multi-pass membrane protein</topology>
    </subcellularLocation>
</comment>
<evidence type="ECO:0000256" key="1">
    <source>
        <dbReference type="ARBA" id="ARBA00004651"/>
    </source>
</evidence>
<protein>
    <recommendedName>
        <fullName evidence="8">Rod shape-determining protein MreD</fullName>
    </recommendedName>
</protein>
<dbReference type="AlphaFoldDB" id="A0A831W3A3"/>
<evidence type="ECO:0000256" key="4">
    <source>
        <dbReference type="ARBA" id="ARBA00022692"/>
    </source>
</evidence>
<keyword evidence="3 8" id="KW-1003">Cell membrane</keyword>
<gene>
    <name evidence="10" type="primary">mreD</name>
    <name evidence="10" type="ORF">ENI96_08330</name>
</gene>
<evidence type="ECO:0000256" key="3">
    <source>
        <dbReference type="ARBA" id="ARBA00022475"/>
    </source>
</evidence>
<comment type="caution">
    <text evidence="10">The sequence shown here is derived from an EMBL/GenBank/DDBJ whole genome shotgun (WGS) entry which is preliminary data.</text>
</comment>
<dbReference type="Proteomes" id="UP000886251">
    <property type="component" value="Unassembled WGS sequence"/>
</dbReference>
<feature type="transmembrane region" description="Helical" evidence="9">
    <location>
        <begin position="68"/>
        <end position="88"/>
    </location>
</feature>
<comment type="similarity">
    <text evidence="2 8">Belongs to the MreD family.</text>
</comment>
<feature type="transmembrane region" description="Helical" evidence="9">
    <location>
        <begin position="100"/>
        <end position="122"/>
    </location>
</feature>
<dbReference type="PANTHER" id="PTHR37484">
    <property type="entry name" value="ROD SHAPE-DETERMINING PROTEIN MRED"/>
    <property type="match status" value="1"/>
</dbReference>
<feature type="transmembrane region" description="Helical" evidence="9">
    <location>
        <begin position="6"/>
        <end position="27"/>
    </location>
</feature>
<evidence type="ECO:0000313" key="10">
    <source>
        <dbReference type="EMBL" id="HEB96424.1"/>
    </source>
</evidence>
<accession>A0A831W3A3</accession>
<reference evidence="10" key="1">
    <citation type="journal article" date="2020" name="mSystems">
        <title>Genome- and Community-Level Interaction Insights into Carbon Utilization and Element Cycling Functions of Hydrothermarchaeota in Hydrothermal Sediment.</title>
        <authorList>
            <person name="Zhou Z."/>
            <person name="Liu Y."/>
            <person name="Xu W."/>
            <person name="Pan J."/>
            <person name="Luo Z.H."/>
            <person name="Li M."/>
        </authorList>
    </citation>
    <scope>NUCLEOTIDE SEQUENCE [LARGE SCALE GENOMIC DNA]</scope>
    <source>
        <strain evidence="10">HyVt-443</strain>
    </source>
</reference>
<name>A0A831W3A3_9GAMM</name>
<evidence type="ECO:0000256" key="2">
    <source>
        <dbReference type="ARBA" id="ARBA00007776"/>
    </source>
</evidence>
<feature type="transmembrane region" description="Helical" evidence="9">
    <location>
        <begin position="134"/>
        <end position="152"/>
    </location>
</feature>
<dbReference type="NCBIfam" id="TIGR03426">
    <property type="entry name" value="shape_MreD"/>
    <property type="match status" value="1"/>
</dbReference>
<dbReference type="EMBL" id="DRKP01000095">
    <property type="protein sequence ID" value="HEB96424.1"/>
    <property type="molecule type" value="Genomic_DNA"/>
</dbReference>
<evidence type="ECO:0000256" key="9">
    <source>
        <dbReference type="SAM" id="Phobius"/>
    </source>
</evidence>
<keyword evidence="4 9" id="KW-0812">Transmembrane</keyword>